<sequence>MFAFLNNPTIVLLLSKTIITKKTKYKSQLSFSDK</sequence>
<evidence type="ECO:0000313" key="2">
    <source>
        <dbReference type="Proteomes" id="UP000008152"/>
    </source>
</evidence>
<evidence type="ECO:0000313" key="1">
    <source>
        <dbReference type="EMBL" id="ABU72930.1"/>
    </source>
</evidence>
<accession>A7N397</accession>
<dbReference type="EMBL" id="CP000790">
    <property type="protein sequence ID" value="ABU72930.1"/>
    <property type="molecule type" value="Genomic_DNA"/>
</dbReference>
<protein>
    <submittedName>
        <fullName evidence="1">Uncharacterized protein</fullName>
    </submittedName>
</protein>
<dbReference type="KEGG" id="vha:VIBHAR_05023"/>
<gene>
    <name evidence="1" type="ordered locus">VIBHAR_05023</name>
</gene>
<dbReference type="AlphaFoldDB" id="A7N397"/>
<name>A7N397_VIBC1</name>
<proteinExistence type="predicted"/>
<reference evidence="1 2" key="1">
    <citation type="submission" date="2007-08" db="EMBL/GenBank/DDBJ databases">
        <authorList>
            <consortium name="The Vibrio harveyi Genome Sequencing Project"/>
            <person name="Bassler B."/>
            <person name="Clifton S.W."/>
            <person name="Fulton L."/>
            <person name="Delehaunty K."/>
            <person name="Fronick C."/>
            <person name="Harrison M."/>
            <person name="Markivic C."/>
            <person name="Fulton R."/>
            <person name="Tin-Wollam A.-M."/>
            <person name="Shah N."/>
            <person name="Pepin K."/>
            <person name="Nash W."/>
            <person name="Thiruvilangam P."/>
            <person name="Bhonagiri V."/>
            <person name="Waters C."/>
            <person name="Tu K.C."/>
            <person name="Irgon J."/>
            <person name="Wilson R.K."/>
        </authorList>
    </citation>
    <scope>NUCLEOTIDE SEQUENCE [LARGE SCALE GENOMIC DNA]</scope>
    <source>
        <strain evidence="2">ATCC BAA-1116 / BB120</strain>
    </source>
</reference>
<organism evidence="1 2">
    <name type="scientific">Vibrio campbellii (strain ATCC BAA-1116)</name>
    <dbReference type="NCBI Taxonomy" id="2902295"/>
    <lineage>
        <taxon>Bacteria</taxon>
        <taxon>Pseudomonadati</taxon>
        <taxon>Pseudomonadota</taxon>
        <taxon>Gammaproteobacteria</taxon>
        <taxon>Vibrionales</taxon>
        <taxon>Vibrionaceae</taxon>
        <taxon>Vibrio</taxon>
    </lineage>
</organism>
<dbReference type="PATRIC" id="fig|338187.36.peg.3907"/>
<dbReference type="Proteomes" id="UP000008152">
    <property type="component" value="Chromosome II"/>
</dbReference>